<dbReference type="STRING" id="268474.A0A0V1N9D7"/>
<keyword evidence="5 7" id="KW-0413">Isomerase</keyword>
<dbReference type="EC" id="5.3.1.6" evidence="4"/>
<evidence type="ECO:0000256" key="5">
    <source>
        <dbReference type="ARBA" id="ARBA00023235"/>
    </source>
</evidence>
<evidence type="ECO:0000256" key="6">
    <source>
        <dbReference type="ARBA" id="ARBA00029734"/>
    </source>
</evidence>
<dbReference type="OrthoDB" id="1555531at2759"/>
<accession>A0A0V1N9D7</accession>
<dbReference type="PANTHER" id="PTHR11934">
    <property type="entry name" value="RIBOSE-5-PHOSPHATE ISOMERASE"/>
    <property type="match status" value="1"/>
</dbReference>
<dbReference type="NCBIfam" id="TIGR00021">
    <property type="entry name" value="rpiA"/>
    <property type="match status" value="1"/>
</dbReference>
<dbReference type="AlphaFoldDB" id="A0A0V1N9D7"/>
<dbReference type="GO" id="GO:0009052">
    <property type="term" value="P:pentose-phosphate shunt, non-oxidative branch"/>
    <property type="evidence" value="ECO:0007669"/>
    <property type="project" value="InterPro"/>
</dbReference>
<name>A0A0V1N9D7_9BILA</name>
<dbReference type="Gene3D" id="3.30.70.260">
    <property type="match status" value="1"/>
</dbReference>
<dbReference type="UniPathway" id="UPA00115">
    <property type="reaction ID" value="UER00412"/>
</dbReference>
<evidence type="ECO:0000256" key="2">
    <source>
        <dbReference type="ARBA" id="ARBA00004988"/>
    </source>
</evidence>
<dbReference type="Proteomes" id="UP000054843">
    <property type="component" value="Unassembled WGS sequence"/>
</dbReference>
<dbReference type="GO" id="GO:0004751">
    <property type="term" value="F:ribose-5-phosphate isomerase activity"/>
    <property type="evidence" value="ECO:0007669"/>
    <property type="project" value="UniProtKB-EC"/>
</dbReference>
<evidence type="ECO:0000313" key="8">
    <source>
        <dbReference type="Proteomes" id="UP000054843"/>
    </source>
</evidence>
<dbReference type="PANTHER" id="PTHR11934:SF0">
    <property type="entry name" value="RIBOSE-5-PHOSPHATE ISOMERASE"/>
    <property type="match status" value="1"/>
</dbReference>
<comment type="caution">
    <text evidence="7">The sequence shown here is derived from an EMBL/GenBank/DDBJ whole genome shotgun (WGS) entry which is preliminary data.</text>
</comment>
<feature type="non-terminal residue" evidence="7">
    <location>
        <position position="1"/>
    </location>
</feature>
<dbReference type="FunFam" id="3.30.70.260:FF:000018">
    <property type="entry name" value="Ribose-5-phosphate isomerase A"/>
    <property type="match status" value="1"/>
</dbReference>
<dbReference type="EMBL" id="JYDO01000002">
    <property type="protein sequence ID" value="KRZ80599.1"/>
    <property type="molecule type" value="Genomic_DNA"/>
</dbReference>
<dbReference type="NCBIfam" id="NF001924">
    <property type="entry name" value="PRK00702.1"/>
    <property type="match status" value="1"/>
</dbReference>
<comment type="similarity">
    <text evidence="3">Belongs to the ribose 5-phosphate isomerase family.</text>
</comment>
<reference evidence="7 8" key="1">
    <citation type="submission" date="2015-01" db="EMBL/GenBank/DDBJ databases">
        <title>Evolution of Trichinella species and genotypes.</title>
        <authorList>
            <person name="Korhonen P.K."/>
            <person name="Edoardo P."/>
            <person name="Giuseppe L.R."/>
            <person name="Gasser R.B."/>
        </authorList>
    </citation>
    <scope>NUCLEOTIDE SEQUENCE [LARGE SCALE GENOMIC DNA]</scope>
    <source>
        <strain evidence="7">ISS1980</strain>
    </source>
</reference>
<dbReference type="GO" id="GO:0006014">
    <property type="term" value="P:D-ribose metabolic process"/>
    <property type="evidence" value="ECO:0007669"/>
    <property type="project" value="TreeGrafter"/>
</dbReference>
<dbReference type="SUPFAM" id="SSF100950">
    <property type="entry name" value="NagB/RpiA/CoA transferase-like"/>
    <property type="match status" value="1"/>
</dbReference>
<dbReference type="Pfam" id="PF06026">
    <property type="entry name" value="Rib_5-P_isom_A"/>
    <property type="match status" value="1"/>
</dbReference>
<evidence type="ECO:0000256" key="4">
    <source>
        <dbReference type="ARBA" id="ARBA00011959"/>
    </source>
</evidence>
<dbReference type="Gene3D" id="3.40.50.1360">
    <property type="match status" value="1"/>
</dbReference>
<dbReference type="InterPro" id="IPR004788">
    <property type="entry name" value="Ribose5P_isomerase_type_A"/>
</dbReference>
<gene>
    <name evidence="7" type="primary">rpia-1</name>
    <name evidence="7" type="ORF">T10_8814</name>
</gene>
<comment type="pathway">
    <text evidence="2">Carbohydrate degradation; pentose phosphate pathway; D-ribose 5-phosphate from D-ribulose 5-phosphate (non-oxidative stage): step 1/1.</text>
</comment>
<protein>
    <recommendedName>
        <fullName evidence="4">ribose-5-phosphate isomerase</fullName>
        <ecNumber evidence="4">5.3.1.6</ecNumber>
    </recommendedName>
    <alternativeName>
        <fullName evidence="6">Phosphoriboisomerase</fullName>
    </alternativeName>
</protein>
<sequence length="263" mass="28835">LKKEAFAAIRTAKSMQQHNEAERLLEEAKNMAALICVQANVENGQKIGIGSGSTVVYAVNQLGNLYKNGSIKDIICVPSSFQAMQLIINNKLPLGDLQQCPCLDICIDGADEVDENLNCIKGGGGCLTQEKIVMSCAKKFFIIADFRKQSRSLGEQWPFVPIEVLPSAFQPIMQRIQNTFGGECNLRMAVKKAGPVVTDNGNFIIDWKFPSVVNGNLSLKQLNEKIIMIPGVVETGFFIDVVTKAYFGMKDGTVREAIPKHAH</sequence>
<comment type="catalytic activity">
    <reaction evidence="1">
        <text>aldehydo-D-ribose 5-phosphate = D-ribulose 5-phosphate</text>
        <dbReference type="Rhea" id="RHEA:14657"/>
        <dbReference type="ChEBI" id="CHEBI:58121"/>
        <dbReference type="ChEBI" id="CHEBI:58273"/>
        <dbReference type="EC" id="5.3.1.6"/>
    </reaction>
</comment>
<dbReference type="CDD" id="cd01398">
    <property type="entry name" value="RPI_A"/>
    <property type="match status" value="1"/>
</dbReference>
<dbReference type="GO" id="GO:0005737">
    <property type="term" value="C:cytoplasm"/>
    <property type="evidence" value="ECO:0007669"/>
    <property type="project" value="TreeGrafter"/>
</dbReference>
<dbReference type="InterPro" id="IPR037171">
    <property type="entry name" value="NagB/RpiA_transferase-like"/>
</dbReference>
<organism evidence="7 8">
    <name type="scientific">Trichinella papuae</name>
    <dbReference type="NCBI Taxonomy" id="268474"/>
    <lineage>
        <taxon>Eukaryota</taxon>
        <taxon>Metazoa</taxon>
        <taxon>Ecdysozoa</taxon>
        <taxon>Nematoda</taxon>
        <taxon>Enoplea</taxon>
        <taxon>Dorylaimia</taxon>
        <taxon>Trichinellida</taxon>
        <taxon>Trichinellidae</taxon>
        <taxon>Trichinella</taxon>
    </lineage>
</organism>
<keyword evidence="8" id="KW-1185">Reference proteome</keyword>
<proteinExistence type="inferred from homology"/>
<evidence type="ECO:0000256" key="1">
    <source>
        <dbReference type="ARBA" id="ARBA00001713"/>
    </source>
</evidence>
<evidence type="ECO:0000256" key="3">
    <source>
        <dbReference type="ARBA" id="ARBA00008088"/>
    </source>
</evidence>
<evidence type="ECO:0000313" key="7">
    <source>
        <dbReference type="EMBL" id="KRZ80599.1"/>
    </source>
</evidence>
<dbReference type="FunFam" id="3.40.50.1360:FF:000001">
    <property type="entry name" value="Ribose-5-phosphate isomerase A"/>
    <property type="match status" value="1"/>
</dbReference>
<dbReference type="SUPFAM" id="SSF75445">
    <property type="entry name" value="D-ribose-5-phosphate isomerase (RpiA), lid domain"/>
    <property type="match status" value="1"/>
</dbReference>